<keyword evidence="9" id="KW-1185">Reference proteome</keyword>
<dbReference type="OrthoDB" id="9804819at2"/>
<accession>A0A1H2GZS9</accession>
<evidence type="ECO:0000256" key="2">
    <source>
        <dbReference type="ARBA" id="ARBA00005417"/>
    </source>
</evidence>
<dbReference type="RefSeq" id="WP_046766409.1">
    <property type="nucleotide sequence ID" value="NZ_KQ061219.1"/>
</dbReference>
<evidence type="ECO:0000313" key="8">
    <source>
        <dbReference type="EMBL" id="SDU25015.1"/>
    </source>
</evidence>
<dbReference type="GO" id="GO:0016887">
    <property type="term" value="F:ATP hydrolysis activity"/>
    <property type="evidence" value="ECO:0007669"/>
    <property type="project" value="InterPro"/>
</dbReference>
<feature type="domain" description="ABC transporter" evidence="7">
    <location>
        <begin position="20"/>
        <end position="252"/>
    </location>
</feature>
<sequence length="325" mass="35424">MRKTLTHQPQTATGAARPAIELRDLTKRYGSFTAVDRVSLNVPPGQIFGLLGPNGAGKTTTIKMMAGLVTPTDGTALLRGYDIGKQRSQAVHQIGAVLEGSRNVYWSLSAWQNLLYFGRLKGLRAAEIKPRAEWLLRELGLWERRGQQVGGFSRGMQQKVAIAAALVTDPAIVLLDEPTIGLDVDAARTVREWILRLAHEEGKAIVLTTHQLAMAEELFDRVAVIRDGRIITDLPTAELLDRYVEDRFAVDVAGAGPTVAAALPVNGALESADGRTTIQLPTSDQDALFEVLARLHASDVSLLGVNRVKPSLEEVFVKLVREDRP</sequence>
<dbReference type="Proteomes" id="UP000182977">
    <property type="component" value="Chromosome I"/>
</dbReference>
<organism evidence="8 9">
    <name type="scientific">Jiangella alkaliphila</name>
    <dbReference type="NCBI Taxonomy" id="419479"/>
    <lineage>
        <taxon>Bacteria</taxon>
        <taxon>Bacillati</taxon>
        <taxon>Actinomycetota</taxon>
        <taxon>Actinomycetes</taxon>
        <taxon>Jiangellales</taxon>
        <taxon>Jiangellaceae</taxon>
        <taxon>Jiangella</taxon>
    </lineage>
</organism>
<comment type="subcellular location">
    <subcellularLocation>
        <location evidence="1">Cell membrane</location>
        <topology evidence="1">Peripheral membrane protein</topology>
    </subcellularLocation>
</comment>
<evidence type="ECO:0000259" key="7">
    <source>
        <dbReference type="PROSITE" id="PS50893"/>
    </source>
</evidence>
<protein>
    <submittedName>
        <fullName evidence="8">ABC-2 type transport system ATP-binding protein</fullName>
    </submittedName>
</protein>
<dbReference type="Pfam" id="PF00005">
    <property type="entry name" value="ABC_tran"/>
    <property type="match status" value="1"/>
</dbReference>
<evidence type="ECO:0000256" key="1">
    <source>
        <dbReference type="ARBA" id="ARBA00004202"/>
    </source>
</evidence>
<evidence type="ECO:0000256" key="6">
    <source>
        <dbReference type="ARBA" id="ARBA00023251"/>
    </source>
</evidence>
<dbReference type="Gene3D" id="3.40.50.300">
    <property type="entry name" value="P-loop containing nucleotide triphosphate hydrolases"/>
    <property type="match status" value="1"/>
</dbReference>
<dbReference type="InterPro" id="IPR003593">
    <property type="entry name" value="AAA+_ATPase"/>
</dbReference>
<evidence type="ECO:0000256" key="5">
    <source>
        <dbReference type="ARBA" id="ARBA00022840"/>
    </source>
</evidence>
<dbReference type="GO" id="GO:0046677">
    <property type="term" value="P:response to antibiotic"/>
    <property type="evidence" value="ECO:0007669"/>
    <property type="project" value="UniProtKB-KW"/>
</dbReference>
<keyword evidence="3" id="KW-0813">Transport</keyword>
<dbReference type="STRING" id="419479.SAMN04488563_0761"/>
<dbReference type="GO" id="GO:0005886">
    <property type="term" value="C:plasma membrane"/>
    <property type="evidence" value="ECO:0007669"/>
    <property type="project" value="UniProtKB-SubCell"/>
</dbReference>
<keyword evidence="4" id="KW-0547">Nucleotide-binding</keyword>
<evidence type="ECO:0000256" key="3">
    <source>
        <dbReference type="ARBA" id="ARBA00022448"/>
    </source>
</evidence>
<comment type="similarity">
    <text evidence="2">Belongs to the ABC transporter superfamily.</text>
</comment>
<dbReference type="EMBL" id="LT629791">
    <property type="protein sequence ID" value="SDU25015.1"/>
    <property type="molecule type" value="Genomic_DNA"/>
</dbReference>
<dbReference type="AlphaFoldDB" id="A0A1H2GZS9"/>
<proteinExistence type="inferred from homology"/>
<dbReference type="InterPro" id="IPR003439">
    <property type="entry name" value="ABC_transporter-like_ATP-bd"/>
</dbReference>
<dbReference type="SMART" id="SM00382">
    <property type="entry name" value="AAA"/>
    <property type="match status" value="1"/>
</dbReference>
<dbReference type="PANTHER" id="PTHR42711">
    <property type="entry name" value="ABC TRANSPORTER ATP-BINDING PROTEIN"/>
    <property type="match status" value="1"/>
</dbReference>
<gene>
    <name evidence="8" type="ORF">SAMN04488563_0761</name>
</gene>
<dbReference type="GO" id="GO:0005524">
    <property type="term" value="F:ATP binding"/>
    <property type="evidence" value="ECO:0007669"/>
    <property type="project" value="UniProtKB-KW"/>
</dbReference>
<dbReference type="PANTHER" id="PTHR42711:SF5">
    <property type="entry name" value="ABC TRANSPORTER ATP-BINDING PROTEIN NATA"/>
    <property type="match status" value="1"/>
</dbReference>
<reference evidence="9" key="1">
    <citation type="submission" date="2016-10" db="EMBL/GenBank/DDBJ databases">
        <authorList>
            <person name="Varghese N."/>
            <person name="Submissions S."/>
        </authorList>
    </citation>
    <scope>NUCLEOTIDE SEQUENCE [LARGE SCALE GENOMIC DNA]</scope>
    <source>
        <strain evidence="9">DSM 45079</strain>
    </source>
</reference>
<dbReference type="SUPFAM" id="SSF52540">
    <property type="entry name" value="P-loop containing nucleoside triphosphate hydrolases"/>
    <property type="match status" value="1"/>
</dbReference>
<dbReference type="PROSITE" id="PS50893">
    <property type="entry name" value="ABC_TRANSPORTER_2"/>
    <property type="match status" value="1"/>
</dbReference>
<keyword evidence="5 8" id="KW-0067">ATP-binding</keyword>
<dbReference type="InterPro" id="IPR050763">
    <property type="entry name" value="ABC_transporter_ATP-binding"/>
</dbReference>
<dbReference type="CDD" id="cd03230">
    <property type="entry name" value="ABC_DR_subfamily_A"/>
    <property type="match status" value="1"/>
</dbReference>
<name>A0A1H2GZS9_9ACTN</name>
<evidence type="ECO:0000313" key="9">
    <source>
        <dbReference type="Proteomes" id="UP000182977"/>
    </source>
</evidence>
<keyword evidence="6" id="KW-0046">Antibiotic resistance</keyword>
<evidence type="ECO:0000256" key="4">
    <source>
        <dbReference type="ARBA" id="ARBA00022741"/>
    </source>
</evidence>
<dbReference type="InterPro" id="IPR027417">
    <property type="entry name" value="P-loop_NTPase"/>
</dbReference>